<dbReference type="EMBL" id="BLBS01000056">
    <property type="protein sequence ID" value="GET92940.1"/>
    <property type="molecule type" value="Genomic_DNA"/>
</dbReference>
<dbReference type="VEuPathDB" id="TriTrypDB:LtaPh_3542300"/>
<dbReference type="Proteomes" id="UP000419144">
    <property type="component" value="Unassembled WGS sequence"/>
</dbReference>
<dbReference type="OrthoDB" id="265536at2759"/>
<keyword evidence="2" id="KW-0472">Membrane</keyword>
<comment type="caution">
    <text evidence="3">The sequence shown here is derived from an EMBL/GenBank/DDBJ whole genome shotgun (WGS) entry which is preliminary data.</text>
</comment>
<keyword evidence="4" id="KW-1185">Reference proteome</keyword>
<feature type="compositionally biased region" description="Low complexity" evidence="1">
    <location>
        <begin position="47"/>
        <end position="67"/>
    </location>
</feature>
<evidence type="ECO:0000256" key="2">
    <source>
        <dbReference type="SAM" id="Phobius"/>
    </source>
</evidence>
<feature type="region of interest" description="Disordered" evidence="1">
    <location>
        <begin position="1"/>
        <end position="80"/>
    </location>
</feature>
<proteinExistence type="predicted"/>
<evidence type="ECO:0000256" key="1">
    <source>
        <dbReference type="SAM" id="MobiDB-lite"/>
    </source>
</evidence>
<keyword evidence="2" id="KW-1133">Transmembrane helix</keyword>
<protein>
    <submittedName>
        <fullName evidence="3">Uncharacterized protein</fullName>
    </submittedName>
</protein>
<reference evidence="3" key="1">
    <citation type="submission" date="2019-11" db="EMBL/GenBank/DDBJ databases">
        <title>Leishmania tarentolae CDS.</title>
        <authorList>
            <person name="Goto Y."/>
            <person name="Yamagishi J."/>
        </authorList>
    </citation>
    <scope>NUCLEOTIDE SEQUENCE [LARGE SCALE GENOMIC DNA]</scope>
    <source>
        <strain evidence="3">Parrot Tar II</strain>
    </source>
</reference>
<gene>
    <name evidence="3" type="ORF">LtaPh_3542300</name>
</gene>
<feature type="transmembrane region" description="Helical" evidence="2">
    <location>
        <begin position="169"/>
        <end position="190"/>
    </location>
</feature>
<feature type="compositionally biased region" description="Polar residues" evidence="1">
    <location>
        <begin position="37"/>
        <end position="46"/>
    </location>
</feature>
<keyword evidence="2" id="KW-0812">Transmembrane</keyword>
<organism evidence="3 4">
    <name type="scientific">Leishmania tarentolae</name>
    <name type="common">Sauroleishmania tarentolae</name>
    <dbReference type="NCBI Taxonomy" id="5689"/>
    <lineage>
        <taxon>Eukaryota</taxon>
        <taxon>Discoba</taxon>
        <taxon>Euglenozoa</taxon>
        <taxon>Kinetoplastea</taxon>
        <taxon>Metakinetoplastina</taxon>
        <taxon>Trypanosomatida</taxon>
        <taxon>Trypanosomatidae</taxon>
        <taxon>Leishmaniinae</taxon>
        <taxon>Leishmania</taxon>
        <taxon>lizard Leishmania</taxon>
    </lineage>
</organism>
<accession>A0A640KT70</accession>
<dbReference type="AlphaFoldDB" id="A0A640KT70"/>
<sequence length="247" mass="26978">MAHSRPFLCDRSQKLQEMPVDTAAALPPTEAEKRVATPSTSPSHAQSTEMAEATPAASSSPTTGTAISREEGSANNLGAPVNATLPRTMRFLKDVEVEENRYIYETLYKSLEDTADSVIRDELTVGDTVRFARDAKREFIKAATMPLGEKAKSCSALVRSFSQKENKQVAYVFIVYSVLMMTMPVIVLLIGMKLIAPRLGMDPTFCGGGLAVFTAMLLMASYVVYAMMEEPQCGKQDASVTESKKER</sequence>
<name>A0A640KT70_LEITA</name>
<evidence type="ECO:0000313" key="3">
    <source>
        <dbReference type="EMBL" id="GET92940.1"/>
    </source>
</evidence>
<evidence type="ECO:0000313" key="4">
    <source>
        <dbReference type="Proteomes" id="UP000419144"/>
    </source>
</evidence>
<feature type="transmembrane region" description="Helical" evidence="2">
    <location>
        <begin position="210"/>
        <end position="228"/>
    </location>
</feature>